<dbReference type="EMBL" id="RCCK01000014">
    <property type="protein sequence ID" value="RLJ72605.1"/>
    <property type="molecule type" value="Genomic_DNA"/>
</dbReference>
<organism evidence="1 2">
    <name type="scientific">Pedobacter alluvionis</name>
    <dbReference type="NCBI Taxonomy" id="475253"/>
    <lineage>
        <taxon>Bacteria</taxon>
        <taxon>Pseudomonadati</taxon>
        <taxon>Bacteroidota</taxon>
        <taxon>Sphingobacteriia</taxon>
        <taxon>Sphingobacteriales</taxon>
        <taxon>Sphingobacteriaceae</taxon>
        <taxon>Pedobacter</taxon>
    </lineage>
</organism>
<dbReference type="RefSeq" id="WP_244095149.1">
    <property type="nucleotide sequence ID" value="NZ_RCCK01000014.1"/>
</dbReference>
<evidence type="ECO:0000313" key="2">
    <source>
        <dbReference type="Proteomes" id="UP000273898"/>
    </source>
</evidence>
<reference evidence="1 2" key="1">
    <citation type="submission" date="2018-10" db="EMBL/GenBank/DDBJ databases">
        <title>Genomic Encyclopedia of Archaeal and Bacterial Type Strains, Phase II (KMG-II): from individual species to whole genera.</title>
        <authorList>
            <person name="Goeker M."/>
        </authorList>
    </citation>
    <scope>NUCLEOTIDE SEQUENCE [LARGE SCALE GENOMIC DNA]</scope>
    <source>
        <strain evidence="1 2">DSM 19624</strain>
    </source>
</reference>
<dbReference type="Proteomes" id="UP000273898">
    <property type="component" value="Unassembled WGS sequence"/>
</dbReference>
<protein>
    <submittedName>
        <fullName evidence="1">Uncharacterized protein</fullName>
    </submittedName>
</protein>
<accession>A0A497XYM6</accession>
<dbReference type="AlphaFoldDB" id="A0A497XYM6"/>
<gene>
    <name evidence="1" type="ORF">BCL90_4233</name>
</gene>
<evidence type="ECO:0000313" key="1">
    <source>
        <dbReference type="EMBL" id="RLJ72605.1"/>
    </source>
</evidence>
<sequence>MLQVRKSLFLFLSIAFIAVLNLNIFGQNVTEFKEVDKFKLSDYNVKVYFKDPLLELIKTYPDFDGKENQIKHKLLSDYLFHNSLYIFQISKKKKVQKNYELFGNPQKLRKRNYFNLNVLKPDGTLEKSIDKVNLGGRFFEHMVLFQSERGKQAVGKGVQIWGYFDKIEPYETFKNRITDLIKMDIENSISDDLLEKKMAPIEPLFDYQKFGLSHVKGRKLTVTVLQYDSLGNVENKYPRIESDENLYLSSTSKELIWVMAFPFFSAQDSSIQNENRIKISSKLENINHYLKDINVMINPTTKQVERILGKLIIHSYSSEGHSTSDVLYQAEFAAIGEFTLPKTIKYCALDDKEFKRPTLTIEVEYELK</sequence>
<name>A0A497XYM6_9SPHI</name>
<proteinExistence type="predicted"/>
<comment type="caution">
    <text evidence="1">The sequence shown here is derived from an EMBL/GenBank/DDBJ whole genome shotgun (WGS) entry which is preliminary data.</text>
</comment>